<evidence type="ECO:0000256" key="7">
    <source>
        <dbReference type="ARBA" id="ARBA00048037"/>
    </source>
</evidence>
<evidence type="ECO:0000256" key="6">
    <source>
        <dbReference type="ARBA" id="ARBA00022840"/>
    </source>
</evidence>
<dbReference type="Gene3D" id="3.30.390.50">
    <property type="entry name" value="CO dehydrogenase flavoprotein, C-terminal domain"/>
    <property type="match status" value="1"/>
</dbReference>
<evidence type="ECO:0000256" key="3">
    <source>
        <dbReference type="ARBA" id="ARBA00012367"/>
    </source>
</evidence>
<dbReference type="InterPro" id="IPR019491">
    <property type="entry name" value="Lipoate_protein_ligase_C"/>
</dbReference>
<dbReference type="EC" id="6.3.1.20" evidence="3"/>
<keyword evidence="5" id="KW-0547">Nucleotide-binding</keyword>
<dbReference type="InterPro" id="IPR045864">
    <property type="entry name" value="aa-tRNA-synth_II/BPL/LPL"/>
</dbReference>
<keyword evidence="10" id="KW-1185">Reference proteome</keyword>
<dbReference type="Pfam" id="PF10437">
    <property type="entry name" value="Lip_prot_lig_C"/>
    <property type="match status" value="1"/>
</dbReference>
<dbReference type="PROSITE" id="PS51733">
    <property type="entry name" value="BPL_LPL_CATALYTIC"/>
    <property type="match status" value="1"/>
</dbReference>
<dbReference type="GO" id="GO:0005524">
    <property type="term" value="F:ATP binding"/>
    <property type="evidence" value="ECO:0007669"/>
    <property type="project" value="UniProtKB-KW"/>
</dbReference>
<dbReference type="CDD" id="cd16443">
    <property type="entry name" value="LplA"/>
    <property type="match status" value="1"/>
</dbReference>
<proteinExistence type="predicted"/>
<dbReference type="Gene3D" id="3.30.930.10">
    <property type="entry name" value="Bira Bifunctional Protein, Domain 2"/>
    <property type="match status" value="1"/>
</dbReference>
<keyword evidence="6" id="KW-0067">ATP-binding</keyword>
<dbReference type="PANTHER" id="PTHR43679:SF2">
    <property type="entry name" value="OCTANOYL-[GCVH]:PROTEIN N-OCTANOYLTRANSFERASE"/>
    <property type="match status" value="1"/>
</dbReference>
<dbReference type="SUPFAM" id="SSF55681">
    <property type="entry name" value="Class II aaRS and biotin synthetases"/>
    <property type="match status" value="1"/>
</dbReference>
<dbReference type="SUPFAM" id="SSF82649">
    <property type="entry name" value="SufE/NifU"/>
    <property type="match status" value="1"/>
</dbReference>
<dbReference type="Proteomes" id="UP000223759">
    <property type="component" value="Unassembled WGS sequence"/>
</dbReference>
<keyword evidence="4 9" id="KW-0436">Ligase</keyword>
<comment type="catalytic activity">
    <reaction evidence="7">
        <text>L-lysyl-[lipoyl-carrier protein] + (R)-lipoate + ATP = N(6)-[(R)-lipoyl]-L-lysyl-[lipoyl-carrier protein] + AMP + diphosphate + H(+)</text>
        <dbReference type="Rhea" id="RHEA:49288"/>
        <dbReference type="Rhea" id="RHEA-COMP:10500"/>
        <dbReference type="Rhea" id="RHEA-COMP:10502"/>
        <dbReference type="ChEBI" id="CHEBI:15378"/>
        <dbReference type="ChEBI" id="CHEBI:29969"/>
        <dbReference type="ChEBI" id="CHEBI:30616"/>
        <dbReference type="ChEBI" id="CHEBI:33019"/>
        <dbReference type="ChEBI" id="CHEBI:83088"/>
        <dbReference type="ChEBI" id="CHEBI:83099"/>
        <dbReference type="ChEBI" id="CHEBI:456215"/>
        <dbReference type="EC" id="6.3.1.20"/>
    </reaction>
</comment>
<dbReference type="AlphaFoldDB" id="A0A1R3VN24"/>
<evidence type="ECO:0000259" key="8">
    <source>
        <dbReference type="PROSITE" id="PS51733"/>
    </source>
</evidence>
<comment type="pathway">
    <text evidence="2">Protein modification; protein lipoylation via exogenous pathway; protein N(6)-(lipoyl)lysine from lipoate: step 1/2.</text>
</comment>
<organism evidence="9 10">
    <name type="scientific">Ectothiorhodosinus mongolicus</name>
    <dbReference type="NCBI Taxonomy" id="233100"/>
    <lineage>
        <taxon>Bacteria</taxon>
        <taxon>Pseudomonadati</taxon>
        <taxon>Pseudomonadota</taxon>
        <taxon>Gammaproteobacteria</taxon>
        <taxon>Chromatiales</taxon>
        <taxon>Ectothiorhodospiraceae</taxon>
        <taxon>Ectothiorhodosinus</taxon>
    </lineage>
</organism>
<dbReference type="PANTHER" id="PTHR43679">
    <property type="entry name" value="OCTANOYLTRANSFERASE LIPM-RELATED"/>
    <property type="match status" value="1"/>
</dbReference>
<dbReference type="UniPathway" id="UPA00537">
    <property type="reaction ID" value="UER00594"/>
</dbReference>
<evidence type="ECO:0000313" key="10">
    <source>
        <dbReference type="Proteomes" id="UP000223759"/>
    </source>
</evidence>
<dbReference type="STRING" id="233100.SAMN05216526_0429"/>
<evidence type="ECO:0000256" key="2">
    <source>
        <dbReference type="ARBA" id="ARBA00005124"/>
    </source>
</evidence>
<protein>
    <recommendedName>
        <fullName evidence="3">lipoate--protein ligase</fullName>
        <ecNumber evidence="3">6.3.1.20</ecNumber>
    </recommendedName>
</protein>
<dbReference type="GO" id="GO:0009249">
    <property type="term" value="P:protein lipoylation"/>
    <property type="evidence" value="ECO:0007669"/>
    <property type="project" value="UniProtKB-ARBA"/>
</dbReference>
<evidence type="ECO:0000313" key="9">
    <source>
        <dbReference type="EMBL" id="SIT65990.1"/>
    </source>
</evidence>
<evidence type="ECO:0000256" key="1">
    <source>
        <dbReference type="ARBA" id="ARBA00005085"/>
    </source>
</evidence>
<evidence type="ECO:0000256" key="4">
    <source>
        <dbReference type="ARBA" id="ARBA00022598"/>
    </source>
</evidence>
<dbReference type="EMBL" id="FTPK01000001">
    <property type="protein sequence ID" value="SIT65990.1"/>
    <property type="molecule type" value="Genomic_DNA"/>
</dbReference>
<dbReference type="InterPro" id="IPR050664">
    <property type="entry name" value="Octanoyltrans_LipM/LipL"/>
</dbReference>
<reference evidence="9 10" key="1">
    <citation type="submission" date="2017-01" db="EMBL/GenBank/DDBJ databases">
        <authorList>
            <person name="Mah S.A."/>
            <person name="Swanson W.J."/>
            <person name="Moy G.W."/>
            <person name="Vacquier V.D."/>
        </authorList>
    </citation>
    <scope>NUCLEOTIDE SEQUENCE [LARGE SCALE GENOMIC DNA]</scope>
    <source>
        <strain evidence="9 10">M9</strain>
    </source>
</reference>
<dbReference type="InterPro" id="IPR004143">
    <property type="entry name" value="BPL_LPL_catalytic"/>
</dbReference>
<name>A0A1R3VN24_9GAMM</name>
<sequence length="356" mass="38749">MELRVIDFGQQPALRSQAVYHGIAKTIKADDTPVLTLVNPSSPYVCVGLHQDVGLEVDEEYCRENDLPITRRHVGGGAVFLDQNQMFFHFIYPQAKAPRRVTEIYSFFIEPVIQTYHALGVEATFRPVNDIHVNGRKIGGTGAASVGDATIMVGSFMFDFDVATMARCLKVPSEKFRDKLRQGMADYITTLTRELGTPPQRDVVKQAFMEQITKHLGVTPVMSQATAAELESIDAYEATLKDPEWTYQKGRRMVEGGVKIAESTHLTQGAYKAPGGLIRVQLLAKDGGIVDLEISGDFTVFPDDGMDRLADSLKGCALDPDALNAAAEEAIERLGIDAPGISSADISAAVMSAHTG</sequence>
<dbReference type="RefSeq" id="WP_076754512.1">
    <property type="nucleotide sequence ID" value="NZ_CP023018.1"/>
</dbReference>
<dbReference type="GO" id="GO:0016979">
    <property type="term" value="F:lipoate-protein ligase activity"/>
    <property type="evidence" value="ECO:0007669"/>
    <property type="project" value="UniProtKB-EC"/>
</dbReference>
<comment type="pathway">
    <text evidence="1">Protein modification; protein lipoylation via exogenous pathway; protein N(6)-(lipoyl)lysine from lipoate: step 2/2.</text>
</comment>
<gene>
    <name evidence="9" type="ORF">SAMN05216526_0429</name>
</gene>
<feature type="domain" description="BPL/LPL catalytic" evidence="8">
    <location>
        <begin position="28"/>
        <end position="220"/>
    </location>
</feature>
<accession>A0A1R3VN24</accession>
<dbReference type="Pfam" id="PF21948">
    <property type="entry name" value="LplA-B_cat"/>
    <property type="match status" value="1"/>
</dbReference>
<dbReference type="OrthoDB" id="9787898at2"/>
<evidence type="ECO:0000256" key="5">
    <source>
        <dbReference type="ARBA" id="ARBA00022741"/>
    </source>
</evidence>